<dbReference type="Pfam" id="PF19610">
    <property type="entry name" value="DUF6115"/>
    <property type="match status" value="1"/>
</dbReference>
<proteinExistence type="predicted"/>
<gene>
    <name evidence="1" type="ORF">SAMN02746091_00217</name>
</gene>
<organism evidence="1 2">
    <name type="scientific">Caloramator proteoclasticus DSM 10124</name>
    <dbReference type="NCBI Taxonomy" id="1121262"/>
    <lineage>
        <taxon>Bacteria</taxon>
        <taxon>Bacillati</taxon>
        <taxon>Bacillota</taxon>
        <taxon>Clostridia</taxon>
        <taxon>Eubacteriales</taxon>
        <taxon>Clostridiaceae</taxon>
        <taxon>Caloramator</taxon>
    </lineage>
</organism>
<protein>
    <submittedName>
        <fullName evidence="1">Uncharacterized protein</fullName>
    </submittedName>
</protein>
<dbReference type="AlphaFoldDB" id="A0A1M4SS73"/>
<sequence>MPLVLIILGASLIYYSYRLGIKAHYSKNIQNNKNVFKNYYTKSELDLYKKDIDELKENINYINESIFALNLKIEDIQSNYNNILSSLNNKEKIGINDTYQNFEDKSENLNDKIKELYNKGLSIEEISSTLRIGKGEVLLRLGLNK</sequence>
<name>A0A1M4SS73_9CLOT</name>
<dbReference type="RefSeq" id="WP_073247644.1">
    <property type="nucleotide sequence ID" value="NZ_FQVG01000002.1"/>
</dbReference>
<evidence type="ECO:0000313" key="2">
    <source>
        <dbReference type="Proteomes" id="UP000184423"/>
    </source>
</evidence>
<dbReference type="EMBL" id="FQVG01000002">
    <property type="protein sequence ID" value="SHE35036.1"/>
    <property type="molecule type" value="Genomic_DNA"/>
</dbReference>
<reference evidence="2" key="1">
    <citation type="submission" date="2016-11" db="EMBL/GenBank/DDBJ databases">
        <authorList>
            <person name="Varghese N."/>
            <person name="Submissions S."/>
        </authorList>
    </citation>
    <scope>NUCLEOTIDE SEQUENCE [LARGE SCALE GENOMIC DNA]</scope>
    <source>
        <strain evidence="2">DSM 10124</strain>
    </source>
</reference>
<evidence type="ECO:0000313" key="1">
    <source>
        <dbReference type="EMBL" id="SHE35036.1"/>
    </source>
</evidence>
<dbReference type="InterPro" id="IPR046118">
    <property type="entry name" value="DUF6115"/>
</dbReference>
<dbReference type="Proteomes" id="UP000184423">
    <property type="component" value="Unassembled WGS sequence"/>
</dbReference>
<keyword evidence="2" id="KW-1185">Reference proteome</keyword>
<accession>A0A1M4SS73</accession>